<name>A0A645CH86_9ZZZZ</name>
<dbReference type="PANTHER" id="PTHR12993:SF11">
    <property type="entry name" value="N-ACETYLGLUCOSAMINYL-PHOSPHATIDYLINOSITOL DE-N-ACETYLASE"/>
    <property type="match status" value="1"/>
</dbReference>
<dbReference type="GO" id="GO:0016811">
    <property type="term" value="F:hydrolase activity, acting on carbon-nitrogen (but not peptide) bonds, in linear amides"/>
    <property type="evidence" value="ECO:0007669"/>
    <property type="project" value="TreeGrafter"/>
</dbReference>
<evidence type="ECO:0008006" key="2">
    <source>
        <dbReference type="Google" id="ProtNLM"/>
    </source>
</evidence>
<dbReference type="PANTHER" id="PTHR12993">
    <property type="entry name" value="N-ACETYLGLUCOSAMINYL-PHOSPHATIDYLINOSITOL DE-N-ACETYLASE-RELATED"/>
    <property type="match status" value="1"/>
</dbReference>
<gene>
    <name evidence="1" type="ORF">SDC9_123261</name>
</gene>
<dbReference type="InterPro" id="IPR003737">
    <property type="entry name" value="GlcNAc_PI_deacetylase-related"/>
</dbReference>
<reference evidence="1" key="1">
    <citation type="submission" date="2019-08" db="EMBL/GenBank/DDBJ databases">
        <authorList>
            <person name="Kucharzyk K."/>
            <person name="Murdoch R.W."/>
            <person name="Higgins S."/>
            <person name="Loffler F."/>
        </authorList>
    </citation>
    <scope>NUCLEOTIDE SEQUENCE</scope>
</reference>
<evidence type="ECO:0000313" key="1">
    <source>
        <dbReference type="EMBL" id="MPM76264.1"/>
    </source>
</evidence>
<dbReference type="Gene3D" id="3.40.50.10320">
    <property type="entry name" value="LmbE-like"/>
    <property type="match status" value="1"/>
</dbReference>
<proteinExistence type="predicted"/>
<organism evidence="1">
    <name type="scientific">bioreactor metagenome</name>
    <dbReference type="NCBI Taxonomy" id="1076179"/>
    <lineage>
        <taxon>unclassified sequences</taxon>
        <taxon>metagenomes</taxon>
        <taxon>ecological metagenomes</taxon>
    </lineage>
</organism>
<dbReference type="Pfam" id="PF02585">
    <property type="entry name" value="PIG-L"/>
    <property type="match status" value="1"/>
</dbReference>
<protein>
    <recommendedName>
        <fullName evidence="2">PIG-L family deacetylase</fullName>
    </recommendedName>
</protein>
<comment type="caution">
    <text evidence="1">The sequence shown here is derived from an EMBL/GenBank/DDBJ whole genome shotgun (WGS) entry which is preliminary data.</text>
</comment>
<accession>A0A645CH86</accession>
<dbReference type="AlphaFoldDB" id="A0A645CH86"/>
<dbReference type="InterPro" id="IPR024078">
    <property type="entry name" value="LmbE-like_dom_sf"/>
</dbReference>
<sequence length="294" mass="33158">MKKLRVMSVMAHQDDFEFEAAGFFLMLRRHYGDAVELKVLTTSTGVSGHHEMSGDETVRRREAEAMASAALVGAEYENLRQLDGTHVPAQVFCDRNLLGGLWNAIRAFAPDYIVAPPVVTNPLAGIHIDHQHTAEAVRLVAYQLGVPNAYPTMNAPRQQRFPVPVILNCPDNYSQEVLWHFAVDADAVRETKIAMLLCHQSQIEEWLPFVDSLNDPAGALYRRGPHGENLGWDPEKWRNELRQRVRKLNLRHGFDDEAFREYFAMTGWGRVADKAKLAADFPFLAWNPAGVNLA</sequence>
<dbReference type="EMBL" id="VSSQ01027167">
    <property type="protein sequence ID" value="MPM76264.1"/>
    <property type="molecule type" value="Genomic_DNA"/>
</dbReference>
<dbReference type="SUPFAM" id="SSF102588">
    <property type="entry name" value="LmbE-like"/>
    <property type="match status" value="1"/>
</dbReference>